<dbReference type="EMBL" id="ML213015">
    <property type="protein sequence ID" value="TFK77904.1"/>
    <property type="molecule type" value="Genomic_DNA"/>
</dbReference>
<reference evidence="1 2" key="1">
    <citation type="journal article" date="2019" name="Nat. Ecol. Evol.">
        <title>Megaphylogeny resolves global patterns of mushroom evolution.</title>
        <authorList>
            <person name="Varga T."/>
            <person name="Krizsan K."/>
            <person name="Foldi C."/>
            <person name="Dima B."/>
            <person name="Sanchez-Garcia M."/>
            <person name="Sanchez-Ramirez S."/>
            <person name="Szollosi G.J."/>
            <person name="Szarkandi J.G."/>
            <person name="Papp V."/>
            <person name="Albert L."/>
            <person name="Andreopoulos W."/>
            <person name="Angelini C."/>
            <person name="Antonin V."/>
            <person name="Barry K.W."/>
            <person name="Bougher N.L."/>
            <person name="Buchanan P."/>
            <person name="Buyck B."/>
            <person name="Bense V."/>
            <person name="Catcheside P."/>
            <person name="Chovatia M."/>
            <person name="Cooper J."/>
            <person name="Damon W."/>
            <person name="Desjardin D."/>
            <person name="Finy P."/>
            <person name="Geml J."/>
            <person name="Haridas S."/>
            <person name="Hughes K."/>
            <person name="Justo A."/>
            <person name="Karasinski D."/>
            <person name="Kautmanova I."/>
            <person name="Kiss B."/>
            <person name="Kocsube S."/>
            <person name="Kotiranta H."/>
            <person name="LaButti K.M."/>
            <person name="Lechner B.E."/>
            <person name="Liimatainen K."/>
            <person name="Lipzen A."/>
            <person name="Lukacs Z."/>
            <person name="Mihaltcheva S."/>
            <person name="Morgado L.N."/>
            <person name="Niskanen T."/>
            <person name="Noordeloos M.E."/>
            <person name="Ohm R.A."/>
            <person name="Ortiz-Santana B."/>
            <person name="Ovrebo C."/>
            <person name="Racz N."/>
            <person name="Riley R."/>
            <person name="Savchenko A."/>
            <person name="Shiryaev A."/>
            <person name="Soop K."/>
            <person name="Spirin V."/>
            <person name="Szebenyi C."/>
            <person name="Tomsovsky M."/>
            <person name="Tulloss R.E."/>
            <person name="Uehling J."/>
            <person name="Grigoriev I.V."/>
            <person name="Vagvolgyi C."/>
            <person name="Papp T."/>
            <person name="Martin F.M."/>
            <person name="Miettinen O."/>
            <person name="Hibbett D.S."/>
            <person name="Nagy L.G."/>
        </authorList>
    </citation>
    <scope>NUCLEOTIDE SEQUENCE [LARGE SCALE GENOMIC DNA]</scope>
    <source>
        <strain evidence="1 2">HHB13444</strain>
    </source>
</reference>
<dbReference type="Proteomes" id="UP000308197">
    <property type="component" value="Unassembled WGS sequence"/>
</dbReference>
<feature type="non-terminal residue" evidence="1">
    <location>
        <position position="1"/>
    </location>
</feature>
<name>A0A5C3NL17_9APHY</name>
<evidence type="ECO:0000313" key="1">
    <source>
        <dbReference type="EMBL" id="TFK77904.1"/>
    </source>
</evidence>
<dbReference type="AlphaFoldDB" id="A0A5C3NL17"/>
<protein>
    <submittedName>
        <fullName evidence="1">Uncharacterized protein</fullName>
    </submittedName>
</protein>
<organism evidence="1 2">
    <name type="scientific">Polyporus arcularius HHB13444</name>
    <dbReference type="NCBI Taxonomy" id="1314778"/>
    <lineage>
        <taxon>Eukaryota</taxon>
        <taxon>Fungi</taxon>
        <taxon>Dikarya</taxon>
        <taxon>Basidiomycota</taxon>
        <taxon>Agaricomycotina</taxon>
        <taxon>Agaricomycetes</taxon>
        <taxon>Polyporales</taxon>
        <taxon>Polyporaceae</taxon>
        <taxon>Polyporus</taxon>
    </lineage>
</organism>
<dbReference type="STRING" id="1314778.A0A5C3NL17"/>
<gene>
    <name evidence="1" type="ORF">K466DRAFT_607551</name>
</gene>
<dbReference type="InParanoid" id="A0A5C3NL17"/>
<proteinExistence type="predicted"/>
<sequence>PVQIIGQPLPAAQVNVANAATRAAVDIVLAAHDIVAHYDPDDPMYTGSWYVVTRGRTVGIFRRQSPASTATLGFSGQNWSRARSYQQAELEFYDCALHGGVTNQPTGF</sequence>
<evidence type="ECO:0000313" key="2">
    <source>
        <dbReference type="Proteomes" id="UP000308197"/>
    </source>
</evidence>
<accession>A0A5C3NL17</accession>
<keyword evidence="2" id="KW-1185">Reference proteome</keyword>